<dbReference type="GO" id="GO:0070901">
    <property type="term" value="P:mitochondrial tRNA methylation"/>
    <property type="evidence" value="ECO:0007669"/>
    <property type="project" value="UniProtKB-ARBA"/>
</dbReference>
<accession>A0A0E0MWP9</accession>
<dbReference type="Gene3D" id="3.40.50.150">
    <property type="entry name" value="Vaccinia Virus protein VP39"/>
    <property type="match status" value="1"/>
</dbReference>
<keyword evidence="9 13" id="KW-0496">Mitochondrion</keyword>
<evidence type="ECO:0000256" key="15">
    <source>
        <dbReference type="SAM" id="MobiDB-lite"/>
    </source>
</evidence>
<evidence type="ECO:0000259" key="16">
    <source>
        <dbReference type="PROSITE" id="PS51684"/>
    </source>
</evidence>
<comment type="function">
    <text evidence="13">Specifically methylates the N1 position of guanosine-37 in various cytoplasmic and mitochondrial tRNAs. Methylation is not dependent on the nature of the nucleoside 5' of the target nucleoside. This is the first step in the biosynthesis of wybutosine (yW), a modified base adjacent to the anticodon of tRNAs and required for accurate decoding.</text>
</comment>
<keyword evidence="4 13" id="KW-0808">Transferase</keyword>
<evidence type="ECO:0000256" key="14">
    <source>
        <dbReference type="PROSITE-ProRule" id="PRU00708"/>
    </source>
</evidence>
<dbReference type="InterPro" id="IPR002885">
    <property type="entry name" value="PPR_rpt"/>
</dbReference>
<dbReference type="PROSITE" id="PS51375">
    <property type="entry name" value="PPR"/>
    <property type="match status" value="6"/>
</dbReference>
<dbReference type="FunFam" id="3.30.300.110:FF:000001">
    <property type="entry name" value="tRNA (guanine(37)-N1)-methyltransferase"/>
    <property type="match status" value="1"/>
</dbReference>
<dbReference type="InterPro" id="IPR046960">
    <property type="entry name" value="PPR_At4g14850-like_plant"/>
</dbReference>
<evidence type="ECO:0000256" key="12">
    <source>
        <dbReference type="ARBA" id="ARBA00061659"/>
    </source>
</evidence>
<keyword evidence="6 13" id="KW-0819">tRNA processing</keyword>
<dbReference type="InterPro" id="IPR056743">
    <property type="entry name" value="TRM5-TYW2-like_MTfase"/>
</dbReference>
<evidence type="ECO:0000256" key="9">
    <source>
        <dbReference type="ARBA" id="ARBA00023128"/>
    </source>
</evidence>
<feature type="repeat" description="PPR" evidence="14">
    <location>
        <begin position="1094"/>
        <end position="1124"/>
    </location>
</feature>
<organism evidence="17 18">
    <name type="scientific">Oryza rufipogon</name>
    <name type="common">Brownbeard rice</name>
    <name type="synonym">Asian wild rice</name>
    <dbReference type="NCBI Taxonomy" id="4529"/>
    <lineage>
        <taxon>Eukaryota</taxon>
        <taxon>Viridiplantae</taxon>
        <taxon>Streptophyta</taxon>
        <taxon>Embryophyta</taxon>
        <taxon>Tracheophyta</taxon>
        <taxon>Spermatophyta</taxon>
        <taxon>Magnoliopsida</taxon>
        <taxon>Liliopsida</taxon>
        <taxon>Poales</taxon>
        <taxon>Poaceae</taxon>
        <taxon>BOP clade</taxon>
        <taxon>Oryzoideae</taxon>
        <taxon>Oryzeae</taxon>
        <taxon>Oryzinae</taxon>
        <taxon>Oryza</taxon>
    </lineage>
</organism>
<comment type="similarity">
    <text evidence="1">Belongs to the class I-like SAM-binding methyltransferase superfamily. TRM5/TYW2 family.</text>
</comment>
<evidence type="ECO:0000256" key="4">
    <source>
        <dbReference type="ARBA" id="ARBA00022679"/>
    </source>
</evidence>
<feature type="repeat" description="PPR" evidence="14">
    <location>
        <begin position="955"/>
        <end position="989"/>
    </location>
</feature>
<dbReference type="CDD" id="cd02440">
    <property type="entry name" value="AdoMet_MTases"/>
    <property type="match status" value="1"/>
</dbReference>
<dbReference type="InterPro" id="IPR046848">
    <property type="entry name" value="E_motif"/>
</dbReference>
<keyword evidence="2 13" id="KW-0963">Cytoplasm</keyword>
<dbReference type="PANTHER" id="PTHR47926:SF407">
    <property type="entry name" value="(WILD MALAYSIAN BANANA) HYPOTHETICAL PROTEIN"/>
    <property type="match status" value="1"/>
</dbReference>
<sequence>MAPPLLDLPSHCLLPRLRRPTSGRLLLHLRLKPLSSSSYTTTTTTTTSSSTSSSRAPQVPPSLHGPSLRRGRRLPGETDGLLSFARIFDLAALRVPAAACAPLERRLRGHLLNWPRVRNVVRQPGDDGGLLFPVPHPSLATPSSLPTAVARREKLAREFNARGFVQFPNLANMSRPPARKRKGKKDEGGGEAAATARDTKDKVYVVEVIGERKEEHGDEWMGLVGEEGFGRITWRGGPTRLLLLDENYANKRVDDLPEAVKVVLDHETNKDGSSSYELVQCQLTLFYNYWPMNEILEEILPEGIIVPTGFETVGHIAHLNLRDDHLPYKKLIAQVVLDKNKPKIQTVVNKIDAIQNDYRTMQLEVLAGIDSLVTTVIESGLRFQVDLSTVYWNSRLSTERQRLVDHVFKNSDVVCDVFSGVGPIAISAARKVKYVYANDLNPTAVEYLERNIVLNKLERKIEVFNMDARRFISSIYSSQHVHPVTQVVMNLPNDAAEFLDVFRGISWNHHLAVPSCVMPNIHVYGFSKAEDPEYDFHERINLTLGENVSDVEMHRVRLVAPGKWMLCASFTLPVSVAFAKPNYIALPLNDTFRSVKIDISRMTTRAGAPLAVFLVSSLKSAAARLSHGEQLHALAAKSGLLTSNLFVRNSLLAFYSRVAPSLAYHLFDEIPPLLRDATAHNILLSALARAGRLERAQCLLAEMPQRDAVSFTTVISALSRSGHPERALAVFRDMLTEAVQPNEVTLAEVLTAMACDHGAPAPVGAAHGVAVRRGLDGFVIVATNLVHAYGAVSQVPSARSIFELMPDRNTVTWNTMLNCYVKAGMINMAAEVFGVIPERDEALRTYVAMVGTVGIRANEVILVGLVKACSRHSAVSEGQQLHTVILKNGFDAHAFVQATLIHYYGSCDFIDHAQMQFKLSDKSHVASWNALMASLLRRNLVHEARQLFDDMPERDTISWSTLISGYVQSGNSNMALQIFCSMLDAGVEPNEITLASALSAVANSGTLGQARWIHDYIISRSIQLTDKLSAGLINVYAKCGSIAEAVQLFNHVKDKSISVSPWNSIICNLAIHGYVNMSLELFSQLQSTTHIKPNSITYLGVLNACCHAGMVAEGKRQFESMRQQYGIQPEIKHYGCMVDLLCRAGYLEEAELLIKTMPMKADVVAWGCILAAARTQGNVALGEKAAEELSKLDPSHGASKIALSNLYADAGHWSNVSVVRKELQNENLERLTGSRRHQNLVFHYYGKESTETEQGAELILHAIMVIPSSCSLFLVP</sequence>
<dbReference type="FunFam" id="3.40.50.150:FF:000225">
    <property type="entry name" value="tRNA (guanine(37)-N1)-methyltransferase"/>
    <property type="match status" value="1"/>
</dbReference>
<evidence type="ECO:0000256" key="13">
    <source>
        <dbReference type="HAMAP-Rule" id="MF_03152"/>
    </source>
</evidence>
<evidence type="ECO:0000256" key="7">
    <source>
        <dbReference type="ARBA" id="ARBA00022737"/>
    </source>
</evidence>
<keyword evidence="5 13" id="KW-0949">S-adenosyl-L-methionine</keyword>
<evidence type="ECO:0000256" key="11">
    <source>
        <dbReference type="ARBA" id="ARBA00047783"/>
    </source>
</evidence>
<comment type="subcellular location">
    <subcellularLocation>
        <location evidence="13">Mitochondrion matrix</location>
    </subcellularLocation>
    <subcellularLocation>
        <location evidence="13">Nucleus</location>
    </subcellularLocation>
    <subcellularLocation>
        <location evidence="13">Cytoplasm</location>
    </subcellularLocation>
    <text evidence="13">Predominantly in the mitochondria and in the nucleus.</text>
</comment>
<dbReference type="InterPro" id="IPR029063">
    <property type="entry name" value="SAM-dependent_MTases_sf"/>
</dbReference>
<dbReference type="Proteomes" id="UP000008022">
    <property type="component" value="Unassembled WGS sequence"/>
</dbReference>
<comment type="subunit">
    <text evidence="13">Monomer.</text>
</comment>
<dbReference type="InterPro" id="IPR056744">
    <property type="entry name" value="TRM5/TYW2-like_N"/>
</dbReference>
<evidence type="ECO:0000256" key="3">
    <source>
        <dbReference type="ARBA" id="ARBA00022603"/>
    </source>
</evidence>
<dbReference type="InterPro" id="IPR030382">
    <property type="entry name" value="MeTrfase_TRM5/TYW2"/>
</dbReference>
<dbReference type="InterPro" id="IPR011990">
    <property type="entry name" value="TPR-like_helical_dom_sf"/>
</dbReference>
<dbReference type="NCBIfam" id="TIGR00756">
    <property type="entry name" value="PPR"/>
    <property type="match status" value="4"/>
</dbReference>
<feature type="binding site" evidence="13">
    <location>
        <position position="490"/>
    </location>
    <ligand>
        <name>S-adenosyl-L-methionine</name>
        <dbReference type="ChEBI" id="CHEBI:59789"/>
    </ligand>
</feature>
<dbReference type="GO" id="GO:0003723">
    <property type="term" value="F:RNA binding"/>
    <property type="evidence" value="ECO:0007669"/>
    <property type="project" value="InterPro"/>
</dbReference>
<dbReference type="Pfam" id="PF13041">
    <property type="entry name" value="PPR_2"/>
    <property type="match status" value="2"/>
</dbReference>
<dbReference type="PANTHER" id="PTHR47926">
    <property type="entry name" value="PENTATRICOPEPTIDE REPEAT-CONTAINING PROTEIN"/>
    <property type="match status" value="1"/>
</dbReference>
<evidence type="ECO:0000313" key="18">
    <source>
        <dbReference type="Proteomes" id="UP000008022"/>
    </source>
</evidence>
<feature type="repeat" description="PPR" evidence="14">
    <location>
        <begin position="676"/>
        <end position="706"/>
    </location>
</feature>
<dbReference type="EC" id="2.1.1.228" evidence="13"/>
<proteinExistence type="inferred from homology"/>
<dbReference type="HOGENOM" id="CLU_002706_17_0_1"/>
<evidence type="ECO:0000256" key="5">
    <source>
        <dbReference type="ARBA" id="ARBA00022691"/>
    </source>
</evidence>
<evidence type="ECO:0000256" key="8">
    <source>
        <dbReference type="ARBA" id="ARBA00022946"/>
    </source>
</evidence>
<dbReference type="eggNOG" id="KOG4197">
    <property type="taxonomic scope" value="Eukaryota"/>
</dbReference>
<dbReference type="Pfam" id="PF25133">
    <property type="entry name" value="TYW2_N_2"/>
    <property type="match status" value="1"/>
</dbReference>
<evidence type="ECO:0000313" key="17">
    <source>
        <dbReference type="EnsemblPlants" id="ORUFI01G18360.1"/>
    </source>
</evidence>
<dbReference type="Gene3D" id="3.30.300.110">
    <property type="entry name" value="Met-10+ protein-like domains"/>
    <property type="match status" value="1"/>
</dbReference>
<evidence type="ECO:0000256" key="10">
    <source>
        <dbReference type="ARBA" id="ARBA00023242"/>
    </source>
</evidence>
<feature type="repeat" description="PPR" evidence="14">
    <location>
        <begin position="924"/>
        <end position="954"/>
    </location>
</feature>
<evidence type="ECO:0000256" key="6">
    <source>
        <dbReference type="ARBA" id="ARBA00022694"/>
    </source>
</evidence>
<feature type="domain" description="SAM-dependent methyltransferase TRM5/TYW2-type" evidence="16">
    <location>
        <begin position="310"/>
        <end position="574"/>
    </location>
</feature>
<dbReference type="FunFam" id="1.25.40.10:FF:001324">
    <property type="entry name" value="Empty pericarp7"/>
    <property type="match status" value="1"/>
</dbReference>
<feature type="compositionally biased region" description="Low complexity" evidence="15">
    <location>
        <begin position="37"/>
        <end position="54"/>
    </location>
</feature>
<keyword evidence="8" id="KW-0809">Transit peptide</keyword>
<dbReference type="EnsemblPlants" id="ORUFI01G18360.1">
    <property type="protein sequence ID" value="ORUFI01G18360.1"/>
    <property type="gene ID" value="ORUFI01G18360"/>
</dbReference>
<reference evidence="17" key="2">
    <citation type="submission" date="2015-06" db="UniProtKB">
        <authorList>
            <consortium name="EnsemblPlants"/>
        </authorList>
    </citation>
    <scope>IDENTIFICATION</scope>
</reference>
<dbReference type="GO" id="GO:0005634">
    <property type="term" value="C:nucleus"/>
    <property type="evidence" value="ECO:0007669"/>
    <property type="project" value="UniProtKB-SubCell"/>
</dbReference>
<comment type="similarity">
    <text evidence="13">Belongs to the TRM5 / TYW2 family.</text>
</comment>
<keyword evidence="3 13" id="KW-0489">Methyltransferase</keyword>
<dbReference type="Gramene" id="ORUFI01G18360.1">
    <property type="protein sequence ID" value="ORUFI01G18360.1"/>
    <property type="gene ID" value="ORUFI01G18360"/>
</dbReference>
<comment type="similarity">
    <text evidence="12">Belongs to the PPR family. PCMP-E subfamily.</text>
</comment>
<dbReference type="GO" id="GO:0005759">
    <property type="term" value="C:mitochondrial matrix"/>
    <property type="evidence" value="ECO:0007669"/>
    <property type="project" value="UniProtKB-SubCell"/>
</dbReference>
<dbReference type="InterPro" id="IPR025792">
    <property type="entry name" value="tRNA_Gua_MeTrfase_euk"/>
</dbReference>
<comment type="catalytic activity">
    <reaction evidence="11 13">
        <text>guanosine(37) in tRNA + S-adenosyl-L-methionine = N(1)-methylguanosine(37) in tRNA + S-adenosyl-L-homocysteine + H(+)</text>
        <dbReference type="Rhea" id="RHEA:36899"/>
        <dbReference type="Rhea" id="RHEA-COMP:10145"/>
        <dbReference type="Rhea" id="RHEA-COMP:10147"/>
        <dbReference type="ChEBI" id="CHEBI:15378"/>
        <dbReference type="ChEBI" id="CHEBI:57856"/>
        <dbReference type="ChEBI" id="CHEBI:59789"/>
        <dbReference type="ChEBI" id="CHEBI:73542"/>
        <dbReference type="ChEBI" id="CHEBI:74269"/>
        <dbReference type="EC" id="2.1.1.228"/>
    </reaction>
</comment>
<dbReference type="Pfam" id="PF20431">
    <property type="entry name" value="E_motif"/>
    <property type="match status" value="1"/>
</dbReference>
<protein>
    <recommendedName>
        <fullName evidence="13">tRNA (guanine(37)-N1)-methyltransferase</fullName>
        <ecNumber evidence="13">2.1.1.228</ecNumber>
    </recommendedName>
    <alternativeName>
        <fullName evidence="13">M1G-methyltransferase</fullName>
    </alternativeName>
    <alternativeName>
        <fullName evidence="13">tRNA [GM37] methyltransferase</fullName>
    </alternativeName>
    <alternativeName>
        <fullName evidence="13">tRNA methyltransferase 5 homolog</fullName>
    </alternativeName>
</protein>
<dbReference type="GO" id="GO:0052906">
    <property type="term" value="F:tRNA (guanine(37)-N1)-methyltransferase activity"/>
    <property type="evidence" value="ECO:0007669"/>
    <property type="project" value="UniProtKB-UniRule"/>
</dbReference>
<dbReference type="STRING" id="4529.A0A0E0MWP9"/>
<dbReference type="Gene3D" id="1.25.40.10">
    <property type="entry name" value="Tetratricopeptide repeat domain"/>
    <property type="match status" value="4"/>
</dbReference>
<feature type="region of interest" description="Disordered" evidence="15">
    <location>
        <begin position="37"/>
        <end position="74"/>
    </location>
</feature>
<dbReference type="SUPFAM" id="SSF53335">
    <property type="entry name" value="S-adenosyl-L-methionine-dependent methyltransferases"/>
    <property type="match status" value="1"/>
</dbReference>
<feature type="repeat" description="PPR" evidence="14">
    <location>
        <begin position="809"/>
        <end position="843"/>
    </location>
</feature>
<keyword evidence="7" id="KW-0677">Repeat</keyword>
<dbReference type="FunFam" id="1.25.40.10:FF:000212">
    <property type="entry name" value="Pentatricopeptide repeat-containing protein At2g03380, mitochondrial"/>
    <property type="match status" value="1"/>
</dbReference>
<evidence type="ECO:0000256" key="2">
    <source>
        <dbReference type="ARBA" id="ARBA00022490"/>
    </source>
</evidence>
<feature type="region of interest" description="Disordered" evidence="15">
    <location>
        <begin position="170"/>
        <end position="196"/>
    </location>
</feature>
<dbReference type="PROSITE" id="PS51684">
    <property type="entry name" value="SAM_MT_TRM5_TYW2"/>
    <property type="match status" value="1"/>
</dbReference>
<feature type="binding site" evidence="13">
    <location>
        <position position="400"/>
    </location>
    <ligand>
        <name>S-adenosyl-L-methionine</name>
        <dbReference type="ChEBI" id="CHEBI:59789"/>
    </ligand>
</feature>
<dbReference type="HAMAP" id="MF_03152">
    <property type="entry name" value="TRM5"/>
    <property type="match status" value="1"/>
</dbReference>
<dbReference type="AlphaFoldDB" id="A0A0E0MWP9"/>
<feature type="repeat" description="PPR" evidence="14">
    <location>
        <begin position="707"/>
        <end position="741"/>
    </location>
</feature>
<dbReference type="Pfam" id="PF01535">
    <property type="entry name" value="PPR"/>
    <property type="match status" value="6"/>
</dbReference>
<name>A0A0E0MWP9_ORYRU</name>
<keyword evidence="18" id="KW-1185">Reference proteome</keyword>
<keyword evidence="10 13" id="KW-0539">Nucleus</keyword>
<dbReference type="Pfam" id="PF02475">
    <property type="entry name" value="TRM5-TYW2_MTfase"/>
    <property type="match status" value="1"/>
</dbReference>
<reference evidence="18" key="1">
    <citation type="submission" date="2013-06" db="EMBL/GenBank/DDBJ databases">
        <authorList>
            <person name="Zhao Q."/>
        </authorList>
    </citation>
    <scope>NUCLEOTIDE SEQUENCE</scope>
    <source>
        <strain evidence="18">cv. W1943</strain>
    </source>
</reference>
<dbReference type="eggNOG" id="KOG2078">
    <property type="taxonomic scope" value="Eukaryota"/>
</dbReference>
<feature type="binding site" evidence="13">
    <location>
        <begin position="439"/>
        <end position="440"/>
    </location>
    <ligand>
        <name>S-adenosyl-L-methionine</name>
        <dbReference type="ChEBI" id="CHEBI:59789"/>
    </ligand>
</feature>
<feature type="binding site" evidence="13">
    <location>
        <begin position="467"/>
        <end position="468"/>
    </location>
    <ligand>
        <name>S-adenosyl-L-methionine</name>
        <dbReference type="ChEBI" id="CHEBI:59789"/>
    </ligand>
</feature>
<evidence type="ECO:0000256" key="1">
    <source>
        <dbReference type="ARBA" id="ARBA00009775"/>
    </source>
</evidence>